<organism evidence="2 3">
    <name type="scientific">Actinacidiphila cocklensis</name>
    <dbReference type="NCBI Taxonomy" id="887465"/>
    <lineage>
        <taxon>Bacteria</taxon>
        <taxon>Bacillati</taxon>
        <taxon>Actinomycetota</taxon>
        <taxon>Actinomycetes</taxon>
        <taxon>Kitasatosporales</taxon>
        <taxon>Streptomycetaceae</taxon>
        <taxon>Actinacidiphila</taxon>
    </lineage>
</organism>
<dbReference type="AlphaFoldDB" id="A0A9W4DRE1"/>
<sequence>MMRHRIRAAAVAGLLAVLAAGCDSGGGVRVVPPEPPGGTDISADCGDVVLDLASKDTPGAICLRVGSTLRLRSGGRAADAAESGTALAEVSPGLYRGAAAGKATVSGTRRACPEQPGAMSCLAIVPWSITVDVRTVDAR</sequence>
<accession>A0A9W4DRE1</accession>
<gene>
    <name evidence="2" type="ORF">SCOCK_40202</name>
</gene>
<evidence type="ECO:0000313" key="3">
    <source>
        <dbReference type="Proteomes" id="UP001152519"/>
    </source>
</evidence>
<keyword evidence="3" id="KW-1185">Reference proteome</keyword>
<comment type="caution">
    <text evidence="2">The sequence shown here is derived from an EMBL/GenBank/DDBJ whole genome shotgun (WGS) entry which is preliminary data.</text>
</comment>
<reference evidence="2" key="1">
    <citation type="submission" date="2021-05" db="EMBL/GenBank/DDBJ databases">
        <authorList>
            <person name="Arsene-Ploetze F."/>
        </authorList>
    </citation>
    <scope>NUCLEOTIDE SEQUENCE</scope>
    <source>
        <strain evidence="2">DSM 42138</strain>
    </source>
</reference>
<dbReference type="Proteomes" id="UP001152519">
    <property type="component" value="Unassembled WGS sequence"/>
</dbReference>
<evidence type="ECO:0000256" key="1">
    <source>
        <dbReference type="SAM" id="SignalP"/>
    </source>
</evidence>
<name>A0A9W4DRE1_9ACTN</name>
<evidence type="ECO:0008006" key="4">
    <source>
        <dbReference type="Google" id="ProtNLM"/>
    </source>
</evidence>
<feature type="chain" id="PRO_5040807370" description="Lipoprotein" evidence="1">
    <location>
        <begin position="20"/>
        <end position="139"/>
    </location>
</feature>
<dbReference type="EMBL" id="CAJSLV010000070">
    <property type="protein sequence ID" value="CAG6396282.1"/>
    <property type="molecule type" value="Genomic_DNA"/>
</dbReference>
<protein>
    <recommendedName>
        <fullName evidence="4">Lipoprotein</fullName>
    </recommendedName>
</protein>
<dbReference type="PROSITE" id="PS51257">
    <property type="entry name" value="PROKAR_LIPOPROTEIN"/>
    <property type="match status" value="1"/>
</dbReference>
<feature type="signal peptide" evidence="1">
    <location>
        <begin position="1"/>
        <end position="19"/>
    </location>
</feature>
<proteinExistence type="predicted"/>
<evidence type="ECO:0000313" key="2">
    <source>
        <dbReference type="EMBL" id="CAG6396282.1"/>
    </source>
</evidence>
<keyword evidence="1" id="KW-0732">Signal</keyword>